<dbReference type="Gene3D" id="2.70.70.10">
    <property type="entry name" value="Glucose Permease (Domain IIA)"/>
    <property type="match status" value="1"/>
</dbReference>
<dbReference type="Pfam" id="PF01471">
    <property type="entry name" value="PG_binding_1"/>
    <property type="match status" value="2"/>
</dbReference>
<dbReference type="PANTHER" id="PTHR21666">
    <property type="entry name" value="PEPTIDASE-RELATED"/>
    <property type="match status" value="1"/>
</dbReference>
<dbReference type="Gene3D" id="1.10.101.10">
    <property type="entry name" value="PGBD-like superfamily/PGBD"/>
    <property type="match status" value="2"/>
</dbReference>
<organism evidence="5 6">
    <name type="scientific">Candidatus Magasanikbacteria bacterium GW2011_GWE2_42_7</name>
    <dbReference type="NCBI Taxonomy" id="1619052"/>
    <lineage>
        <taxon>Bacteria</taxon>
        <taxon>Candidatus Magasanikiibacteriota</taxon>
    </lineage>
</organism>
<dbReference type="InterPro" id="IPR036366">
    <property type="entry name" value="PGBDSf"/>
</dbReference>
<dbReference type="CDD" id="cd12797">
    <property type="entry name" value="M23_peptidase"/>
    <property type="match status" value="1"/>
</dbReference>
<evidence type="ECO:0000256" key="1">
    <source>
        <dbReference type="SAM" id="MobiDB-lite"/>
    </source>
</evidence>
<sequence>MRISSLSKVCCLLSVLLFAIPQTTFAADAPWWQRDTSTKQTAQSVLSNTRIEAVPIPVLFGFEPADLPSNFGVPRSGGRTHEGLDIMAPRRALVVSPTQAVVHSFGDGASSGLYVYTYNPGGEVFAYMHLDEIAPRLEKGDLLSPGDLIGYVGNTGNASGGGTHLHFEIRDSVALDPYPRLTGSFFLQEKITFLNTILSRLDTANTDALSTVVAAYYATDMRQAQAMGLVLPSSIEAKLGAVTATDVVSAYQESSGTSGETVPTNTTQQTLPSGVDEQDVTQLQTFLIETNVGASAQALAKVGATGYYGSLTTAALAEYQSAVGLSTTSGAYDQKTQDYIAYVSGGVVGSTGVNTAPAIPVSTPQQSTTQTSVSLTDMPTQQLSAGAHGAAVTWLQAFLIAKHIGAKATALREITATGYFGSVTTAALAEYQAAVGISPAVGYYGPVTRDYIRTNG</sequence>
<dbReference type="SUPFAM" id="SSF51261">
    <property type="entry name" value="Duplicated hybrid motif"/>
    <property type="match status" value="1"/>
</dbReference>
<evidence type="ECO:0000259" key="3">
    <source>
        <dbReference type="Pfam" id="PF01471"/>
    </source>
</evidence>
<comment type="caution">
    <text evidence="5">The sequence shown here is derived from an EMBL/GenBank/DDBJ whole genome shotgun (WGS) entry which is preliminary data.</text>
</comment>
<feature type="region of interest" description="Disordered" evidence="1">
    <location>
        <begin position="254"/>
        <end position="275"/>
    </location>
</feature>
<protein>
    <submittedName>
        <fullName evidence="5">Peptidase M23B</fullName>
    </submittedName>
</protein>
<evidence type="ECO:0000313" key="5">
    <source>
        <dbReference type="EMBL" id="KKS72209.1"/>
    </source>
</evidence>
<evidence type="ECO:0000256" key="2">
    <source>
        <dbReference type="SAM" id="SignalP"/>
    </source>
</evidence>
<feature type="chain" id="PRO_5002536191" evidence="2">
    <location>
        <begin position="27"/>
        <end position="456"/>
    </location>
</feature>
<feature type="domain" description="M23ase beta-sheet core" evidence="4">
    <location>
        <begin position="80"/>
        <end position="176"/>
    </location>
</feature>
<dbReference type="Pfam" id="PF01551">
    <property type="entry name" value="Peptidase_M23"/>
    <property type="match status" value="1"/>
</dbReference>
<dbReference type="SUPFAM" id="SSF47090">
    <property type="entry name" value="PGBD-like"/>
    <property type="match status" value="2"/>
</dbReference>
<keyword evidence="2" id="KW-0732">Signal</keyword>
<dbReference type="Proteomes" id="UP000033867">
    <property type="component" value="Unassembled WGS sequence"/>
</dbReference>
<name>A0A0G1BG97_9BACT</name>
<feature type="domain" description="Peptidoglycan binding-like" evidence="3">
    <location>
        <begin position="278"/>
        <end position="337"/>
    </location>
</feature>
<accession>A0A0G1BG97</accession>
<dbReference type="GO" id="GO:0004222">
    <property type="term" value="F:metalloendopeptidase activity"/>
    <property type="evidence" value="ECO:0007669"/>
    <property type="project" value="TreeGrafter"/>
</dbReference>
<dbReference type="InterPro" id="IPR011055">
    <property type="entry name" value="Dup_hybrid_motif"/>
</dbReference>
<feature type="signal peptide" evidence="2">
    <location>
        <begin position="1"/>
        <end position="26"/>
    </location>
</feature>
<dbReference type="InterPro" id="IPR016047">
    <property type="entry name" value="M23ase_b-sheet_dom"/>
</dbReference>
<dbReference type="EMBL" id="LCEK01000012">
    <property type="protein sequence ID" value="KKS72209.1"/>
    <property type="molecule type" value="Genomic_DNA"/>
</dbReference>
<gene>
    <name evidence="5" type="ORF">UV42_C0012G0036</name>
</gene>
<dbReference type="InterPro" id="IPR050570">
    <property type="entry name" value="Cell_wall_metabolism_enzyme"/>
</dbReference>
<proteinExistence type="predicted"/>
<dbReference type="InterPro" id="IPR002477">
    <property type="entry name" value="Peptidoglycan-bd-like"/>
</dbReference>
<evidence type="ECO:0000313" key="6">
    <source>
        <dbReference type="Proteomes" id="UP000033867"/>
    </source>
</evidence>
<dbReference type="AlphaFoldDB" id="A0A0G1BG97"/>
<evidence type="ECO:0000259" key="4">
    <source>
        <dbReference type="Pfam" id="PF01551"/>
    </source>
</evidence>
<dbReference type="PANTHER" id="PTHR21666:SF268">
    <property type="entry name" value="PEPTIDASE M23 DOMAIN-CONTAINING PROTEIN"/>
    <property type="match status" value="1"/>
</dbReference>
<feature type="compositionally biased region" description="Polar residues" evidence="1">
    <location>
        <begin position="254"/>
        <end position="272"/>
    </location>
</feature>
<dbReference type="InterPro" id="IPR036365">
    <property type="entry name" value="PGBD-like_sf"/>
</dbReference>
<feature type="domain" description="Peptidoglycan binding-like" evidence="3">
    <location>
        <begin position="389"/>
        <end position="449"/>
    </location>
</feature>
<reference evidence="5 6" key="1">
    <citation type="journal article" date="2015" name="Nature">
        <title>rRNA introns, odd ribosomes, and small enigmatic genomes across a large radiation of phyla.</title>
        <authorList>
            <person name="Brown C.T."/>
            <person name="Hug L.A."/>
            <person name="Thomas B.C."/>
            <person name="Sharon I."/>
            <person name="Castelle C.J."/>
            <person name="Singh A."/>
            <person name="Wilkins M.J."/>
            <person name="Williams K.H."/>
            <person name="Banfield J.F."/>
        </authorList>
    </citation>
    <scope>NUCLEOTIDE SEQUENCE [LARGE SCALE GENOMIC DNA]</scope>
</reference>